<dbReference type="EMBL" id="JAABOP010000002">
    <property type="protein sequence ID" value="NER10590.1"/>
    <property type="molecule type" value="Genomic_DNA"/>
</dbReference>
<reference evidence="2 3" key="1">
    <citation type="submission" date="2020-01" db="EMBL/GenBank/DDBJ databases">
        <title>Muriicola jejuensis KCTC 22299.</title>
        <authorList>
            <person name="Wang G."/>
        </authorList>
    </citation>
    <scope>NUCLEOTIDE SEQUENCE [LARGE SCALE GENOMIC DNA]</scope>
    <source>
        <strain evidence="2 3">KCTC 22299</strain>
    </source>
</reference>
<dbReference type="Gene3D" id="3.90.1150.200">
    <property type="match status" value="1"/>
</dbReference>
<proteinExistence type="predicted"/>
<organism evidence="2 3">
    <name type="scientific">Muriicola jejuensis</name>
    <dbReference type="NCBI Taxonomy" id="504488"/>
    <lineage>
        <taxon>Bacteria</taxon>
        <taxon>Pseudomonadati</taxon>
        <taxon>Bacteroidota</taxon>
        <taxon>Flavobacteriia</taxon>
        <taxon>Flavobacteriales</taxon>
        <taxon>Flavobacteriaceae</taxon>
        <taxon>Muriicola</taxon>
    </lineage>
</organism>
<dbReference type="InterPro" id="IPR014922">
    <property type="entry name" value="YdhG-like"/>
</dbReference>
<feature type="domain" description="YdhG-like" evidence="1">
    <location>
        <begin position="16"/>
        <end position="109"/>
    </location>
</feature>
<accession>A0A6P0UDM7</accession>
<sequence>MDPASSYILEQPEPYRAILLHLQSVVQQTIPAVDLKYKWRIPFFYLEGKPFCYLNRSKDYVDIGFFKAAYLTVHTELMVTEGRKVMKSLRYRSLEEIDDKVLTDVLKEAYQVRHKKFYR</sequence>
<evidence type="ECO:0000259" key="1">
    <source>
        <dbReference type="Pfam" id="PF08818"/>
    </source>
</evidence>
<comment type="caution">
    <text evidence="2">The sequence shown here is derived from an EMBL/GenBank/DDBJ whole genome shotgun (WGS) entry which is preliminary data.</text>
</comment>
<dbReference type="Pfam" id="PF08818">
    <property type="entry name" value="DUF1801"/>
    <property type="match status" value="1"/>
</dbReference>
<dbReference type="AlphaFoldDB" id="A0A6P0UDM7"/>
<evidence type="ECO:0000313" key="3">
    <source>
        <dbReference type="Proteomes" id="UP000468443"/>
    </source>
</evidence>
<gene>
    <name evidence="2" type="ORF">GWK09_08685</name>
</gene>
<evidence type="ECO:0000313" key="2">
    <source>
        <dbReference type="EMBL" id="NER10590.1"/>
    </source>
</evidence>
<name>A0A6P0UDM7_9FLAO</name>
<dbReference type="SUPFAM" id="SSF159888">
    <property type="entry name" value="YdhG-like"/>
    <property type="match status" value="1"/>
</dbReference>
<keyword evidence="3" id="KW-1185">Reference proteome</keyword>
<dbReference type="RefSeq" id="WP_163692796.1">
    <property type="nucleotide sequence ID" value="NZ_FXTW01000002.1"/>
</dbReference>
<protein>
    <submittedName>
        <fullName evidence="2">DUF1801 domain-containing protein</fullName>
    </submittedName>
</protein>
<dbReference type="Proteomes" id="UP000468443">
    <property type="component" value="Unassembled WGS sequence"/>
</dbReference>